<sequence>MVKYFRRSIQALTEVFNFLETFIRKHQVNTDVSFAVQLAVEEIFTNLVKYHSNNPNRIRIELFYEPETVTVSISDFDVEEFDITEHTATFAGLPLEKRKPGGLGLYLVQKIMDQVEYVYDPQKRECEITLVKYLGETDVRSRQRRQ</sequence>
<name>A0A7V4U221_CALAY</name>
<comment type="caution">
    <text evidence="3">The sequence shown here is derived from an EMBL/GenBank/DDBJ whole genome shotgun (WGS) entry which is preliminary data.</text>
</comment>
<dbReference type="InterPro" id="IPR036890">
    <property type="entry name" value="HATPase_C_sf"/>
</dbReference>
<dbReference type="AlphaFoldDB" id="A0A7V4U221"/>
<feature type="domain" description="Histidine kinase/HSP90-like ATPase" evidence="2">
    <location>
        <begin position="10"/>
        <end position="125"/>
    </location>
</feature>
<evidence type="ECO:0000256" key="1">
    <source>
        <dbReference type="ARBA" id="ARBA00022527"/>
    </source>
</evidence>
<dbReference type="InterPro" id="IPR050267">
    <property type="entry name" value="Anti-sigma-factor_SerPK"/>
</dbReference>
<keyword evidence="1" id="KW-0723">Serine/threonine-protein kinase</keyword>
<keyword evidence="3" id="KW-0067">ATP-binding</keyword>
<evidence type="ECO:0000259" key="2">
    <source>
        <dbReference type="Pfam" id="PF13581"/>
    </source>
</evidence>
<dbReference type="GO" id="GO:0004674">
    <property type="term" value="F:protein serine/threonine kinase activity"/>
    <property type="evidence" value="ECO:0007669"/>
    <property type="project" value="UniProtKB-KW"/>
</dbReference>
<dbReference type="SUPFAM" id="SSF55874">
    <property type="entry name" value="ATPase domain of HSP90 chaperone/DNA topoisomerase II/histidine kinase"/>
    <property type="match status" value="1"/>
</dbReference>
<keyword evidence="3" id="KW-0547">Nucleotide-binding</keyword>
<dbReference type="CDD" id="cd16936">
    <property type="entry name" value="HATPase_RsbW-like"/>
    <property type="match status" value="1"/>
</dbReference>
<organism evidence="3">
    <name type="scientific">Caldithrix abyssi</name>
    <dbReference type="NCBI Taxonomy" id="187145"/>
    <lineage>
        <taxon>Bacteria</taxon>
        <taxon>Pseudomonadati</taxon>
        <taxon>Calditrichota</taxon>
        <taxon>Calditrichia</taxon>
        <taxon>Calditrichales</taxon>
        <taxon>Calditrichaceae</taxon>
        <taxon>Caldithrix</taxon>
    </lineage>
</organism>
<dbReference type="Gene3D" id="3.30.565.10">
    <property type="entry name" value="Histidine kinase-like ATPase, C-terminal domain"/>
    <property type="match status" value="1"/>
</dbReference>
<evidence type="ECO:0000313" key="3">
    <source>
        <dbReference type="EMBL" id="HGY56571.1"/>
    </source>
</evidence>
<dbReference type="Pfam" id="PF13581">
    <property type="entry name" value="HATPase_c_2"/>
    <property type="match status" value="1"/>
</dbReference>
<gene>
    <name evidence="3" type="ORF">ENK44_12755</name>
</gene>
<dbReference type="GO" id="GO:0005524">
    <property type="term" value="F:ATP binding"/>
    <property type="evidence" value="ECO:0007669"/>
    <property type="project" value="UniProtKB-KW"/>
</dbReference>
<dbReference type="InterPro" id="IPR003594">
    <property type="entry name" value="HATPase_dom"/>
</dbReference>
<dbReference type="Proteomes" id="UP000885779">
    <property type="component" value="Unassembled WGS sequence"/>
</dbReference>
<dbReference type="PANTHER" id="PTHR35526">
    <property type="entry name" value="ANTI-SIGMA-F FACTOR RSBW-RELATED"/>
    <property type="match status" value="1"/>
</dbReference>
<accession>A0A7V4U221</accession>
<protein>
    <submittedName>
        <fullName evidence="3">ATP-binding protein</fullName>
    </submittedName>
</protein>
<proteinExistence type="predicted"/>
<reference evidence="3" key="1">
    <citation type="journal article" date="2020" name="mSystems">
        <title>Genome- and Community-Level Interaction Insights into Carbon Utilization and Element Cycling Functions of Hydrothermarchaeota in Hydrothermal Sediment.</title>
        <authorList>
            <person name="Zhou Z."/>
            <person name="Liu Y."/>
            <person name="Xu W."/>
            <person name="Pan J."/>
            <person name="Luo Z.H."/>
            <person name="Li M."/>
        </authorList>
    </citation>
    <scope>NUCLEOTIDE SEQUENCE [LARGE SCALE GENOMIC DNA]</scope>
    <source>
        <strain evidence="3">HyVt-577</strain>
    </source>
</reference>
<keyword evidence="1" id="KW-0418">Kinase</keyword>
<dbReference type="PANTHER" id="PTHR35526:SF3">
    <property type="entry name" value="ANTI-SIGMA-F FACTOR RSBW"/>
    <property type="match status" value="1"/>
</dbReference>
<dbReference type="EMBL" id="DRQG01000116">
    <property type="protein sequence ID" value="HGY56571.1"/>
    <property type="molecule type" value="Genomic_DNA"/>
</dbReference>
<keyword evidence="1" id="KW-0808">Transferase</keyword>